<feature type="region of interest" description="Disordered" evidence="1">
    <location>
        <begin position="290"/>
        <end position="334"/>
    </location>
</feature>
<feature type="transmembrane region" description="Helical" evidence="2">
    <location>
        <begin position="247"/>
        <end position="266"/>
    </location>
</feature>
<keyword evidence="2" id="KW-0812">Transmembrane</keyword>
<accession>A0A9P6HLA7</accession>
<dbReference type="EMBL" id="WIUZ02000003">
    <property type="protein sequence ID" value="KAF9789817.1"/>
    <property type="molecule type" value="Genomic_DNA"/>
</dbReference>
<feature type="transmembrane region" description="Helical" evidence="2">
    <location>
        <begin position="220"/>
        <end position="241"/>
    </location>
</feature>
<feature type="transmembrane region" description="Helical" evidence="2">
    <location>
        <begin position="52"/>
        <end position="77"/>
    </location>
</feature>
<reference evidence="4" key="2">
    <citation type="submission" date="2020-11" db="EMBL/GenBank/DDBJ databases">
        <authorList>
            <consortium name="DOE Joint Genome Institute"/>
            <person name="Kuo A."/>
            <person name="Miyauchi S."/>
            <person name="Kiss E."/>
            <person name="Drula E."/>
            <person name="Kohler A."/>
            <person name="Sanchez-Garcia M."/>
            <person name="Andreopoulos B."/>
            <person name="Barry K.W."/>
            <person name="Bonito G."/>
            <person name="Buee M."/>
            <person name="Carver A."/>
            <person name="Chen C."/>
            <person name="Cichocki N."/>
            <person name="Clum A."/>
            <person name="Culley D."/>
            <person name="Crous P.W."/>
            <person name="Fauchery L."/>
            <person name="Girlanda M."/>
            <person name="Hayes R."/>
            <person name="Keri Z."/>
            <person name="Labutti K."/>
            <person name="Lipzen A."/>
            <person name="Lombard V."/>
            <person name="Magnuson J."/>
            <person name="Maillard F."/>
            <person name="Morin E."/>
            <person name="Murat C."/>
            <person name="Nolan M."/>
            <person name="Ohm R."/>
            <person name="Pangilinan J."/>
            <person name="Pereira M."/>
            <person name="Perotto S."/>
            <person name="Peter M."/>
            <person name="Riley R."/>
            <person name="Sitrit Y."/>
            <person name="Stielow B."/>
            <person name="Szollosi G."/>
            <person name="Zifcakova L."/>
            <person name="Stursova M."/>
            <person name="Spatafora J.W."/>
            <person name="Tedersoo L."/>
            <person name="Vaario L.-M."/>
            <person name="Yamada A."/>
            <person name="Yan M."/>
            <person name="Wang P."/>
            <person name="Xu J."/>
            <person name="Bruns T."/>
            <person name="Baldrian P."/>
            <person name="Vilgalys R."/>
            <person name="Henrissat B."/>
            <person name="Grigoriev I.V."/>
            <person name="Hibbett D."/>
            <person name="Nagy L.G."/>
            <person name="Martin F.M."/>
        </authorList>
    </citation>
    <scope>NUCLEOTIDE SEQUENCE</scope>
    <source>
        <strain evidence="4">UH-Tt-Lm1</strain>
    </source>
</reference>
<feature type="transmembrane region" description="Helical" evidence="2">
    <location>
        <begin position="178"/>
        <end position="199"/>
    </location>
</feature>
<evidence type="ECO:0000313" key="5">
    <source>
        <dbReference type="Proteomes" id="UP000736335"/>
    </source>
</evidence>
<dbReference type="OrthoDB" id="3193253at2759"/>
<dbReference type="Pfam" id="PF20151">
    <property type="entry name" value="DUF6533"/>
    <property type="match status" value="1"/>
</dbReference>
<organism evidence="4 5">
    <name type="scientific">Thelephora terrestris</name>
    <dbReference type="NCBI Taxonomy" id="56493"/>
    <lineage>
        <taxon>Eukaryota</taxon>
        <taxon>Fungi</taxon>
        <taxon>Dikarya</taxon>
        <taxon>Basidiomycota</taxon>
        <taxon>Agaricomycotina</taxon>
        <taxon>Agaricomycetes</taxon>
        <taxon>Thelephorales</taxon>
        <taxon>Thelephoraceae</taxon>
        <taxon>Thelephora</taxon>
    </lineage>
</organism>
<evidence type="ECO:0000256" key="1">
    <source>
        <dbReference type="SAM" id="MobiDB-lite"/>
    </source>
</evidence>
<comment type="caution">
    <text evidence="4">The sequence shown here is derived from an EMBL/GenBank/DDBJ whole genome shotgun (WGS) entry which is preliminary data.</text>
</comment>
<proteinExistence type="predicted"/>
<sequence>MSSIAAESLIPIGNDVMAIRYYTMAIQVLYYYDYFLNLPDEIKYAWSGRKSWIFVVFVLNRYSPAIYQTWVFFVGFLPQFTHHMGLNHLIINYAGATRLCFFNPCRSSCALSLRNLYALTLKKKGIVAFFSAITLTQFLMGMYMVGITARKQAQPMPDIPLQAYNLCIFTRSPRFELAYMSLSLAFDAMMFAVIVFVSIRTGISLPGGQPSIFRTIVEDSTVYFLVIFSSHLLSLIMLLVTRPSLQLLPALGNLVLLPLMISRLMLSLKRASRDKENGWTSDVLSGAQVKTGTNMEFAPPPEGSEEGVGTGSGEVSLAGLCNSQENEKTGEDNA</sequence>
<dbReference type="InterPro" id="IPR045340">
    <property type="entry name" value="DUF6533"/>
</dbReference>
<keyword evidence="5" id="KW-1185">Reference proteome</keyword>
<protein>
    <recommendedName>
        <fullName evidence="3">DUF6533 domain-containing protein</fullName>
    </recommendedName>
</protein>
<keyword evidence="2" id="KW-0472">Membrane</keyword>
<name>A0A9P6HLA7_9AGAM</name>
<feature type="transmembrane region" description="Helical" evidence="2">
    <location>
        <begin position="12"/>
        <end position="32"/>
    </location>
</feature>
<evidence type="ECO:0000313" key="4">
    <source>
        <dbReference type="EMBL" id="KAF9789817.1"/>
    </source>
</evidence>
<dbReference type="AlphaFoldDB" id="A0A9P6HLA7"/>
<evidence type="ECO:0000259" key="3">
    <source>
        <dbReference type="Pfam" id="PF20151"/>
    </source>
</evidence>
<feature type="domain" description="DUF6533" evidence="3">
    <location>
        <begin position="21"/>
        <end position="64"/>
    </location>
</feature>
<evidence type="ECO:0000256" key="2">
    <source>
        <dbReference type="SAM" id="Phobius"/>
    </source>
</evidence>
<keyword evidence="2" id="KW-1133">Transmembrane helix</keyword>
<dbReference type="Proteomes" id="UP000736335">
    <property type="component" value="Unassembled WGS sequence"/>
</dbReference>
<reference evidence="4" key="1">
    <citation type="journal article" date="2020" name="Nat. Commun.">
        <title>Large-scale genome sequencing of mycorrhizal fungi provides insights into the early evolution of symbiotic traits.</title>
        <authorList>
            <person name="Miyauchi S."/>
            <person name="Kiss E."/>
            <person name="Kuo A."/>
            <person name="Drula E."/>
            <person name="Kohler A."/>
            <person name="Sanchez-Garcia M."/>
            <person name="Morin E."/>
            <person name="Andreopoulos B."/>
            <person name="Barry K.W."/>
            <person name="Bonito G."/>
            <person name="Buee M."/>
            <person name="Carver A."/>
            <person name="Chen C."/>
            <person name="Cichocki N."/>
            <person name="Clum A."/>
            <person name="Culley D."/>
            <person name="Crous P.W."/>
            <person name="Fauchery L."/>
            <person name="Girlanda M."/>
            <person name="Hayes R.D."/>
            <person name="Keri Z."/>
            <person name="LaButti K."/>
            <person name="Lipzen A."/>
            <person name="Lombard V."/>
            <person name="Magnuson J."/>
            <person name="Maillard F."/>
            <person name="Murat C."/>
            <person name="Nolan M."/>
            <person name="Ohm R.A."/>
            <person name="Pangilinan J."/>
            <person name="Pereira M.F."/>
            <person name="Perotto S."/>
            <person name="Peter M."/>
            <person name="Pfister S."/>
            <person name="Riley R."/>
            <person name="Sitrit Y."/>
            <person name="Stielow J.B."/>
            <person name="Szollosi G."/>
            <person name="Zifcakova L."/>
            <person name="Stursova M."/>
            <person name="Spatafora J.W."/>
            <person name="Tedersoo L."/>
            <person name="Vaario L.M."/>
            <person name="Yamada A."/>
            <person name="Yan M."/>
            <person name="Wang P."/>
            <person name="Xu J."/>
            <person name="Bruns T."/>
            <person name="Baldrian P."/>
            <person name="Vilgalys R."/>
            <person name="Dunand C."/>
            <person name="Henrissat B."/>
            <person name="Grigoriev I.V."/>
            <person name="Hibbett D."/>
            <person name="Nagy L.G."/>
            <person name="Martin F.M."/>
        </authorList>
    </citation>
    <scope>NUCLEOTIDE SEQUENCE</scope>
    <source>
        <strain evidence="4">UH-Tt-Lm1</strain>
    </source>
</reference>
<feature type="compositionally biased region" description="Basic and acidic residues" evidence="1">
    <location>
        <begin position="325"/>
        <end position="334"/>
    </location>
</feature>
<feature type="transmembrane region" description="Helical" evidence="2">
    <location>
        <begin position="126"/>
        <end position="147"/>
    </location>
</feature>
<gene>
    <name evidence="4" type="ORF">BJ322DRAFT_1178883</name>
</gene>